<reference evidence="2 3" key="1">
    <citation type="submission" date="2009-03" db="EMBL/GenBank/DDBJ databases">
        <authorList>
            <person name="Setubal J.C."/>
            <person name="Boyle S."/>
            <person name="Crasta O.R."/>
            <person name="Gillespie J.J."/>
            <person name="Kenyon R.W."/>
            <person name="Lu J."/>
            <person name="Mane S."/>
            <person name="Nagrani S."/>
            <person name="Shallom J.M."/>
            <person name="Shallom S."/>
            <person name="Shukla M."/>
            <person name="Snyder E.E."/>
            <person name="Sobral B.W."/>
            <person name="Wattam A.R."/>
            <person name="Will R."/>
            <person name="Williams K."/>
            <person name="Yoo H."/>
            <person name="Bruce D.H."/>
            <person name="Detter C."/>
            <person name="Munk C."/>
            <person name="Brettin T.S."/>
            <person name="Ficht T."/>
        </authorList>
    </citation>
    <scope>NUCLEOTIDE SEQUENCE [LARGE SCALE GENOMIC DNA]</scope>
    <source>
        <strain evidence="2 3">Cudo</strain>
    </source>
</reference>
<sequence length="91" mass="10098">MSLSHRWLRVTSGAAPASWGSDGSVMLAAHNTQKTKPAAAFDVLIELNMRSLRYWVRFQFLKQTLYDIASLLVFFANVAFCFSIVAQANAA</sequence>
<keyword evidence="1" id="KW-1133">Transmembrane helix</keyword>
<comment type="caution">
    <text evidence="2">The sequence shown here is derived from an EMBL/GenBank/DDBJ whole genome shotgun (WGS) entry which is preliminary data.</text>
</comment>
<evidence type="ECO:0000313" key="2">
    <source>
        <dbReference type="EMBL" id="EEH13807.1"/>
    </source>
</evidence>
<organism evidence="2 3">
    <name type="scientific">Brucella ceti str. Cudo</name>
    <dbReference type="NCBI Taxonomy" id="595497"/>
    <lineage>
        <taxon>Bacteria</taxon>
        <taxon>Pseudomonadati</taxon>
        <taxon>Pseudomonadota</taxon>
        <taxon>Alphaproteobacteria</taxon>
        <taxon>Hyphomicrobiales</taxon>
        <taxon>Brucellaceae</taxon>
        <taxon>Brucella/Ochrobactrum group</taxon>
        <taxon>Brucella</taxon>
    </lineage>
</organism>
<keyword evidence="1" id="KW-0472">Membrane</keyword>
<dbReference type="Proteomes" id="UP000003678">
    <property type="component" value="Unassembled WGS sequence"/>
</dbReference>
<evidence type="ECO:0000313" key="3">
    <source>
        <dbReference type="Proteomes" id="UP000003678"/>
    </source>
</evidence>
<accession>C0GA43</accession>
<name>C0GA43_9HYPH</name>
<feature type="transmembrane region" description="Helical" evidence="1">
    <location>
        <begin position="65"/>
        <end position="86"/>
    </location>
</feature>
<protein>
    <submittedName>
        <fullName evidence="2">Uncharacterized protein</fullName>
    </submittedName>
</protein>
<keyword evidence="1" id="KW-0812">Transmembrane</keyword>
<evidence type="ECO:0000256" key="1">
    <source>
        <dbReference type="SAM" id="Phobius"/>
    </source>
</evidence>
<proteinExistence type="predicted"/>
<dbReference type="AlphaFoldDB" id="C0GA43"/>
<dbReference type="EMBL" id="ACJD01000006">
    <property type="protein sequence ID" value="EEH13807.1"/>
    <property type="molecule type" value="Genomic_DNA"/>
</dbReference>
<gene>
    <name evidence="2" type="ORF">BCETI_6000788</name>
</gene>